<dbReference type="PANTHER" id="PTHR21310">
    <property type="entry name" value="AMINOGLYCOSIDE PHOSPHOTRANSFERASE-RELATED-RELATED"/>
    <property type="match status" value="1"/>
</dbReference>
<dbReference type="OrthoDB" id="5054768at2759"/>
<feature type="domain" description="Aminoglycoside phosphotransferase" evidence="2">
    <location>
        <begin position="462"/>
        <end position="495"/>
    </location>
</feature>
<organism evidence="3 4">
    <name type="scientific">Sporormia fimetaria CBS 119925</name>
    <dbReference type="NCBI Taxonomy" id="1340428"/>
    <lineage>
        <taxon>Eukaryota</taxon>
        <taxon>Fungi</taxon>
        <taxon>Dikarya</taxon>
        <taxon>Ascomycota</taxon>
        <taxon>Pezizomycotina</taxon>
        <taxon>Dothideomycetes</taxon>
        <taxon>Pleosporomycetidae</taxon>
        <taxon>Pleosporales</taxon>
        <taxon>Sporormiaceae</taxon>
        <taxon>Sporormia</taxon>
    </lineage>
</organism>
<dbReference type="Pfam" id="PF01636">
    <property type="entry name" value="APH"/>
    <property type="match status" value="1"/>
</dbReference>
<dbReference type="PANTHER" id="PTHR21310:SF51">
    <property type="entry name" value="AMINOGLYCOSIDE PHOSPHOTRANSFERASE DOMAIN-CONTAINING PROTEIN"/>
    <property type="match status" value="1"/>
</dbReference>
<keyword evidence="4" id="KW-1185">Reference proteome</keyword>
<dbReference type="EMBL" id="MU006562">
    <property type="protein sequence ID" value="KAF2751323.1"/>
    <property type="molecule type" value="Genomic_DNA"/>
</dbReference>
<dbReference type="InterPro" id="IPR051678">
    <property type="entry name" value="AGP_Transferase"/>
</dbReference>
<feature type="signal peptide" evidence="1">
    <location>
        <begin position="1"/>
        <end position="18"/>
    </location>
</feature>
<dbReference type="AlphaFoldDB" id="A0A6A6VME6"/>
<evidence type="ECO:0000313" key="4">
    <source>
        <dbReference type="Proteomes" id="UP000799440"/>
    </source>
</evidence>
<protein>
    <recommendedName>
        <fullName evidence="2">Aminoglycoside phosphotransferase domain-containing protein</fullName>
    </recommendedName>
</protein>
<accession>A0A6A6VME6</accession>
<gene>
    <name evidence="3" type="ORF">M011DRAFT_483258</name>
</gene>
<proteinExistence type="predicted"/>
<evidence type="ECO:0000313" key="3">
    <source>
        <dbReference type="EMBL" id="KAF2751323.1"/>
    </source>
</evidence>
<evidence type="ECO:0000256" key="1">
    <source>
        <dbReference type="SAM" id="SignalP"/>
    </source>
</evidence>
<evidence type="ECO:0000259" key="2">
    <source>
        <dbReference type="Pfam" id="PF01636"/>
    </source>
</evidence>
<keyword evidence="1" id="KW-0732">Signal</keyword>
<dbReference type="Proteomes" id="UP000799440">
    <property type="component" value="Unassembled WGS sequence"/>
</dbReference>
<feature type="chain" id="PRO_5025353951" description="Aminoglycoside phosphotransferase domain-containing protein" evidence="1">
    <location>
        <begin position="19"/>
        <end position="555"/>
    </location>
</feature>
<dbReference type="Gene3D" id="1.10.510.10">
    <property type="entry name" value="Transferase(Phosphotransferase) domain 1"/>
    <property type="match status" value="1"/>
</dbReference>
<name>A0A6A6VME6_9PLEO</name>
<dbReference type="InterPro" id="IPR011009">
    <property type="entry name" value="Kinase-like_dom_sf"/>
</dbReference>
<dbReference type="SUPFAM" id="SSF56112">
    <property type="entry name" value="Protein kinase-like (PK-like)"/>
    <property type="match status" value="1"/>
</dbReference>
<reference evidence="3" key="1">
    <citation type="journal article" date="2020" name="Stud. Mycol.">
        <title>101 Dothideomycetes genomes: a test case for predicting lifestyles and emergence of pathogens.</title>
        <authorList>
            <person name="Haridas S."/>
            <person name="Albert R."/>
            <person name="Binder M."/>
            <person name="Bloem J."/>
            <person name="Labutti K."/>
            <person name="Salamov A."/>
            <person name="Andreopoulos B."/>
            <person name="Baker S."/>
            <person name="Barry K."/>
            <person name="Bills G."/>
            <person name="Bluhm B."/>
            <person name="Cannon C."/>
            <person name="Castanera R."/>
            <person name="Culley D."/>
            <person name="Daum C."/>
            <person name="Ezra D."/>
            <person name="Gonzalez J."/>
            <person name="Henrissat B."/>
            <person name="Kuo A."/>
            <person name="Liang C."/>
            <person name="Lipzen A."/>
            <person name="Lutzoni F."/>
            <person name="Magnuson J."/>
            <person name="Mondo S."/>
            <person name="Nolan M."/>
            <person name="Ohm R."/>
            <person name="Pangilinan J."/>
            <person name="Park H.-J."/>
            <person name="Ramirez L."/>
            <person name="Alfaro M."/>
            <person name="Sun H."/>
            <person name="Tritt A."/>
            <person name="Yoshinaga Y."/>
            <person name="Zwiers L.-H."/>
            <person name="Turgeon B."/>
            <person name="Goodwin S."/>
            <person name="Spatafora J."/>
            <person name="Crous P."/>
            <person name="Grigoriev I."/>
        </authorList>
    </citation>
    <scope>NUCLEOTIDE SEQUENCE</scope>
    <source>
        <strain evidence="3">CBS 119925</strain>
    </source>
</reference>
<dbReference type="InterPro" id="IPR002575">
    <property type="entry name" value="Aminoglycoside_PTrfase"/>
</dbReference>
<sequence>MFQQSMFLAFLLSVGVFAQNEPDPKSNLRPENITDLTYYFYRWTGAYYNGTTTIRIEPQDFIDDSECDTLFNKAVEIVYENSMLAITKENEYIENANPLAFSLRYWDKTANITPPWYSPDGPVDGVTDVSSVKFLTEDRPIGSIEPYWNLTSSHISGSSYSFEGYRNYSINPQVLYFNYSQCRTLSLAEYQGIVLEYDPDDENGSLSDLRVLGPPVVQARFDNQSASITITGVFQGSARSDDPEEMNYLGGPVTISFLGRIDEERSDGLLPNRNNGTPVWNQTLGYDKGVDGKPLQKGAGSRAESGYGIQRRTLQSYGPGFFSLSPTFKSNTTFHTARTDSVRTREELPASNRPLLDVGIPAVSGFAQNLLAGLSAIWKGVGIRPQPEGRSSYEFREQVIMSSNSNDDSGYGTQLEWAPAKPVSIDHITSRRDFDTLFSILFDIMVDQIPLGTSQLARSNEKQSYVLCHPDLDLQNILTDEDGNVTGIIDWEKALAVPRCVGYASLPLFLRYDDHAEGGAGVWPFMQKSLHHYREVYAGAMEATGCLDSLFTRKS</sequence>